<dbReference type="OrthoDB" id="1412023at2"/>
<dbReference type="RefSeq" id="WP_103052558.1">
    <property type="nucleotide sequence ID" value="NZ_POWF01000007.1"/>
</dbReference>
<evidence type="ECO:0000259" key="4">
    <source>
        <dbReference type="Pfam" id="PF23759"/>
    </source>
</evidence>
<dbReference type="Pfam" id="PF18962">
    <property type="entry name" value="Por_Secre_tail"/>
    <property type="match status" value="1"/>
</dbReference>
<reference evidence="5 6" key="1">
    <citation type="submission" date="2018-01" db="EMBL/GenBank/DDBJ databases">
        <title>The draft genome of Hanstruepera neustonica JCM19743.</title>
        <authorList>
            <person name="He R.-H."/>
            <person name="Du Z.-J."/>
        </authorList>
    </citation>
    <scope>NUCLEOTIDE SEQUENCE [LARGE SCALE GENOMIC DNA]</scope>
    <source>
        <strain evidence="5 6">JCM19743</strain>
    </source>
</reference>
<proteinExistence type="predicted"/>
<gene>
    <name evidence="5" type="ORF">C1T31_11085</name>
</gene>
<sequence length="583" mass="60865">MKKITLLFTFLSISFGFSQNGGVDCASAVSVSTGTITGTTITDTNAGADENDFAWFSFTAPGDGTMILSSCDGGDDTHVIVYDDCAGAALVENDDACDLGDGNAWASYLEYPVANGTTYYIQWTDRWSFGPFDWEISFIGCIPPAGTVAVVDDCANSQFTIDVDVTDLGSNGALSITNNFNADVVAVDMGVNTYSVGPFPTGSAVSVSIVGDNADCDISSGVLTDSCPPSNDECGSAIAIACDGNYAGSTVLATDSGGNGANDVWFSYTGSGVAEDVTLDLCGSGYDTAVRVFTDCPATNQIAFNDDNAAACGAGSTRSYLTFASDGTSTYYIMVEGWNTSQGTFVMNVTCAANIPAPANDLCANAEGLTLDVQASGTTAGATDSSTGATDDTTCQPFQFKSDVWYSFVAPADGDVGIMTTITGASDQANIAVYPDCNQLDDDSLGCSNGNGGEMLNVTGLTSGATYYVMVWSDGIAARQGNFRTEGTFNIIVMDATLSTEDFQAVNQELFTYFPNPVSNNLTIKAQKNIQNITVFNMLGQTVINNVPNAVESNVDMSALKSGAYFVKVTVDNQTETIRIIRN</sequence>
<dbReference type="Proteomes" id="UP000236641">
    <property type="component" value="Unassembled WGS sequence"/>
</dbReference>
<dbReference type="Pfam" id="PF23759">
    <property type="entry name" value="GBD_T9SS_assoc"/>
    <property type="match status" value="2"/>
</dbReference>
<dbReference type="EMBL" id="POWF01000007">
    <property type="protein sequence ID" value="PNQ72679.1"/>
    <property type="molecule type" value="Genomic_DNA"/>
</dbReference>
<feature type="domain" description="T9SS-like galactose binding" evidence="4">
    <location>
        <begin position="359"/>
        <end position="483"/>
    </location>
</feature>
<dbReference type="Gene3D" id="2.60.120.380">
    <property type="match status" value="2"/>
</dbReference>
<organism evidence="5 6">
    <name type="scientific">Hanstruepera neustonica</name>
    <dbReference type="NCBI Taxonomy" id="1445657"/>
    <lineage>
        <taxon>Bacteria</taxon>
        <taxon>Pseudomonadati</taxon>
        <taxon>Bacteroidota</taxon>
        <taxon>Flavobacteriia</taxon>
        <taxon>Flavobacteriales</taxon>
        <taxon>Flavobacteriaceae</taxon>
        <taxon>Hanstruepera</taxon>
    </lineage>
</organism>
<feature type="signal peptide" evidence="2">
    <location>
        <begin position="1"/>
        <end position="18"/>
    </location>
</feature>
<evidence type="ECO:0000313" key="5">
    <source>
        <dbReference type="EMBL" id="PNQ72679.1"/>
    </source>
</evidence>
<keyword evidence="6" id="KW-1185">Reference proteome</keyword>
<dbReference type="InterPro" id="IPR026444">
    <property type="entry name" value="Secre_tail"/>
</dbReference>
<feature type="chain" id="PRO_5014390844" evidence="2">
    <location>
        <begin position="19"/>
        <end position="583"/>
    </location>
</feature>
<keyword evidence="1 2" id="KW-0732">Signal</keyword>
<comment type="caution">
    <text evidence="5">The sequence shown here is derived from an EMBL/GenBank/DDBJ whole genome shotgun (WGS) entry which is preliminary data.</text>
</comment>
<dbReference type="NCBIfam" id="TIGR04183">
    <property type="entry name" value="Por_Secre_tail"/>
    <property type="match status" value="1"/>
</dbReference>
<evidence type="ECO:0000256" key="2">
    <source>
        <dbReference type="SAM" id="SignalP"/>
    </source>
</evidence>
<name>A0A2K1DXE1_9FLAO</name>
<dbReference type="AlphaFoldDB" id="A0A2K1DXE1"/>
<evidence type="ECO:0000259" key="3">
    <source>
        <dbReference type="Pfam" id="PF18962"/>
    </source>
</evidence>
<feature type="domain" description="T9SS-like galactose binding" evidence="4">
    <location>
        <begin position="39"/>
        <end position="91"/>
    </location>
</feature>
<accession>A0A2K1DXE1</accession>
<dbReference type="InterPro" id="IPR056600">
    <property type="entry name" value="GBD_T9SS_assoc"/>
</dbReference>
<feature type="domain" description="Secretion system C-terminal sorting" evidence="3">
    <location>
        <begin position="514"/>
        <end position="580"/>
    </location>
</feature>
<protein>
    <submittedName>
        <fullName evidence="5">Uncharacterized protein</fullName>
    </submittedName>
</protein>
<evidence type="ECO:0000256" key="1">
    <source>
        <dbReference type="ARBA" id="ARBA00022729"/>
    </source>
</evidence>
<evidence type="ECO:0000313" key="6">
    <source>
        <dbReference type="Proteomes" id="UP000236641"/>
    </source>
</evidence>